<name>A0A0J9WSV6_FUSO4</name>
<evidence type="ECO:0000313" key="2">
    <source>
        <dbReference type="EMBL" id="KNB14947.1"/>
    </source>
</evidence>
<dbReference type="Proteomes" id="UP000009097">
    <property type="component" value="Unassembled WGS sequence"/>
</dbReference>
<dbReference type="KEGG" id="fox:FOXG_13688"/>
<dbReference type="AlphaFoldDB" id="A0A0J9WSV6"/>
<accession>A0A0J9WSV6</accession>
<evidence type="ECO:0000313" key="3">
    <source>
        <dbReference type="Proteomes" id="UP000009097"/>
    </source>
</evidence>
<dbReference type="VEuPathDB" id="FungiDB:FOXG_13688"/>
<sequence length="704" mass="80999">MNHADYDPQMGFLNESSDDPDEKTKSSLLRHPIGKPEEKRKKKEKYKDLTGDYWNNIKPRGTREDKTQKPSNGCYPLQNVPLPCQRVDYNFARLNSYTEVLKYDCFMPTGDVYEFLPCAPYSNAGSVLGYKKVYGMDAIMEIEGTCNVGLAQAFAPYKLLVYRGRFNNYPERDDNHRFVYLAQNKPREPAVGDCFIRLEEVHHRMRGDPDFYYDDCSVAINRARILRNIAKGTSKQQREGAKQEYEQTQRQGRSLLTFRCWTVEGIQCSTSEKNLAARLFKNLSSDNDDLDHVQVFRVWAELLRKSQGDKLAAKDFFGRYWDAVIPQGFQNMFEDGFKIVVGEKYLQGRGIFGFNLDNMREEVFQGVKRVVEAPRLKFKPTLSVNNVVFQNEAPQGPGWVNLEAHPGGLYVIMVDYRVQLFLCSGLHDKPLWQDPYPEPDMLRAEQLQALLNRCGQTEQTVTHVENVYVDAARNGKRQPTQDRCVADNGFSSNVAMSKVYPEYYPDAAKAKRRRVAEWLHRSAFSYGGIDRGVLASSQVANNLVLGTPDTNTVMMRYEAFVKRLALHSVKQNGVKTDTVVVKTDIMYPFLQAPLLHWMANDHHRYTWLAPILLYRYENTPNSRPHVVERRELYPLRRVNSMLFQALLDKSLEAICWDWPCWDVNGAVVEALLESTGVDGDQEENNPEEMNELLGQDLAQRDQQV</sequence>
<feature type="region of interest" description="Disordered" evidence="1">
    <location>
        <begin position="1"/>
        <end position="46"/>
    </location>
</feature>
<dbReference type="RefSeq" id="XP_018252992.1">
    <property type="nucleotide sequence ID" value="XM_018393683.1"/>
</dbReference>
<dbReference type="GeneID" id="28954931"/>
<feature type="compositionally biased region" description="Acidic residues" evidence="1">
    <location>
        <begin position="679"/>
        <end position="690"/>
    </location>
</feature>
<feature type="compositionally biased region" description="Basic and acidic residues" evidence="1">
    <location>
        <begin position="34"/>
        <end position="46"/>
    </location>
</feature>
<reference evidence="2" key="1">
    <citation type="submission" date="2007-04" db="EMBL/GenBank/DDBJ databases">
        <authorList>
            <consortium name="The Broad Institute Genome Sequencing Platform"/>
            <person name="Birren B."/>
            <person name="Lander E."/>
            <person name="Galagan J."/>
            <person name="Nusbaum C."/>
            <person name="Devon K."/>
            <person name="Ma L.-J."/>
            <person name="Jaffe D."/>
            <person name="Butler J."/>
            <person name="Alvarez P."/>
            <person name="Gnerre S."/>
            <person name="Grabherr M."/>
            <person name="Kleber M."/>
            <person name="Mauceli E."/>
            <person name="Brockman W."/>
            <person name="MacCallum I.A."/>
            <person name="Young S."/>
            <person name="LaButti K."/>
            <person name="DeCaprio D."/>
            <person name="Crawford M."/>
            <person name="Koehrsen M."/>
            <person name="Engels R."/>
            <person name="Montgomery P."/>
            <person name="Pearson M."/>
            <person name="Howarth C."/>
            <person name="Larson L."/>
            <person name="White J."/>
            <person name="O'Leary S."/>
            <person name="Kodira C."/>
            <person name="Zeng Q."/>
            <person name="Yandava C."/>
            <person name="Alvarado L."/>
            <person name="Kistler C."/>
            <person name="Shim W.-B."/>
            <person name="Kang S."/>
            <person name="Woloshuk C."/>
        </authorList>
    </citation>
    <scope>NUCLEOTIDE SEQUENCE</scope>
    <source>
        <strain evidence="2">4287</strain>
    </source>
</reference>
<feature type="region of interest" description="Disordered" evidence="1">
    <location>
        <begin position="676"/>
        <end position="704"/>
    </location>
</feature>
<evidence type="ECO:0000256" key="1">
    <source>
        <dbReference type="SAM" id="MobiDB-lite"/>
    </source>
</evidence>
<gene>
    <name evidence="2" type="ORF">FOXG_13688</name>
</gene>
<reference evidence="2" key="2">
    <citation type="journal article" date="2010" name="Nature">
        <title>Comparative genomics reveals mobile pathogenicity chromosomes in Fusarium.</title>
        <authorList>
            <person name="Ma L.J."/>
            <person name="van der Does H.C."/>
            <person name="Borkovich K.A."/>
            <person name="Coleman J.J."/>
            <person name="Daboussi M.J."/>
            <person name="Di Pietro A."/>
            <person name="Dufresne M."/>
            <person name="Freitag M."/>
            <person name="Grabherr M."/>
            <person name="Henrissat B."/>
            <person name="Houterman P.M."/>
            <person name="Kang S."/>
            <person name="Shim W.B."/>
            <person name="Woloshuk C."/>
            <person name="Xie X."/>
            <person name="Xu J.R."/>
            <person name="Antoniw J."/>
            <person name="Baker S.E."/>
            <person name="Bluhm B.H."/>
            <person name="Breakspear A."/>
            <person name="Brown D.W."/>
            <person name="Butchko R.A."/>
            <person name="Chapman S."/>
            <person name="Coulson R."/>
            <person name="Coutinho P.M."/>
            <person name="Danchin E.G."/>
            <person name="Diener A."/>
            <person name="Gale L.R."/>
            <person name="Gardiner D.M."/>
            <person name="Goff S."/>
            <person name="Hammond-Kosack K.E."/>
            <person name="Hilburn K."/>
            <person name="Hua-Van A."/>
            <person name="Jonkers W."/>
            <person name="Kazan K."/>
            <person name="Kodira C.D."/>
            <person name="Koehrsen M."/>
            <person name="Kumar L."/>
            <person name="Lee Y.H."/>
            <person name="Li L."/>
            <person name="Manners J.M."/>
            <person name="Miranda-Saavedra D."/>
            <person name="Mukherjee M."/>
            <person name="Park G."/>
            <person name="Park J."/>
            <person name="Park S.Y."/>
            <person name="Proctor R.H."/>
            <person name="Regev A."/>
            <person name="Ruiz-Roldan M.C."/>
            <person name="Sain D."/>
            <person name="Sakthikumar S."/>
            <person name="Sykes S."/>
            <person name="Schwartz D.C."/>
            <person name="Turgeon B.G."/>
            <person name="Wapinski I."/>
            <person name="Yoder O."/>
            <person name="Young S."/>
            <person name="Zeng Q."/>
            <person name="Zhou S."/>
            <person name="Galagan J."/>
            <person name="Cuomo C.A."/>
            <person name="Kistler H.C."/>
            <person name="Rep M."/>
        </authorList>
    </citation>
    <scope>NUCLEOTIDE SEQUENCE [LARGE SCALE GENOMIC DNA]</scope>
    <source>
        <strain evidence="2">4287</strain>
    </source>
</reference>
<dbReference type="OrthoDB" id="3219467at2759"/>
<protein>
    <submittedName>
        <fullName evidence="2">Uncharacterized protein</fullName>
    </submittedName>
</protein>
<proteinExistence type="predicted"/>
<dbReference type="EMBL" id="DS231715">
    <property type="protein sequence ID" value="KNB14947.1"/>
    <property type="molecule type" value="Genomic_DNA"/>
</dbReference>
<organism evidence="2 3">
    <name type="scientific">Fusarium oxysporum f. sp. lycopersici (strain 4287 / CBS 123668 / FGSC 9935 / NRRL 34936)</name>
    <name type="common">Fusarium vascular wilt of tomato</name>
    <dbReference type="NCBI Taxonomy" id="426428"/>
    <lineage>
        <taxon>Eukaryota</taxon>
        <taxon>Fungi</taxon>
        <taxon>Dikarya</taxon>
        <taxon>Ascomycota</taxon>
        <taxon>Pezizomycotina</taxon>
        <taxon>Sordariomycetes</taxon>
        <taxon>Hypocreomycetidae</taxon>
        <taxon>Hypocreales</taxon>
        <taxon>Nectriaceae</taxon>
        <taxon>Fusarium</taxon>
        <taxon>Fusarium oxysporum species complex</taxon>
    </lineage>
</organism>